<sequence>MFNRTPVHEIPDTPQVERISLLASDPDRLVKRAFVRMALQGRDQIEGLASLIKPPRSLPHRPQDEVRTSLHHTRHALRLHVGAIPETDFSRMHGNTVQTFAAALIRQLKVTESLVRNIKTGMDPPHTIARPVRLSRLADNRRIHDADQPAFARSWRTQLAHATQATA</sequence>
<reference evidence="1 2" key="1">
    <citation type="submission" date="2018-06" db="EMBL/GenBank/DDBJ databases">
        <authorList>
            <consortium name="Pathogen Informatics"/>
            <person name="Doyle S."/>
        </authorList>
    </citation>
    <scope>NUCLEOTIDE SEQUENCE [LARGE SCALE GENOMIC DNA]</scope>
    <source>
        <strain evidence="1 2">NCTC13350</strain>
    </source>
</reference>
<protein>
    <submittedName>
        <fullName evidence="1">Uncharacterized protein</fullName>
    </submittedName>
</protein>
<dbReference type="EMBL" id="UGSK01000001">
    <property type="protein sequence ID" value="SUB01156.1"/>
    <property type="molecule type" value="Genomic_DNA"/>
</dbReference>
<evidence type="ECO:0000313" key="1">
    <source>
        <dbReference type="EMBL" id="SUB01156.1"/>
    </source>
</evidence>
<name>A0A378ZVA0_9HYPH</name>
<dbReference type="Proteomes" id="UP000255000">
    <property type="component" value="Unassembled WGS sequence"/>
</dbReference>
<proteinExistence type="predicted"/>
<dbReference type="AlphaFoldDB" id="A0A378ZVA0"/>
<accession>A0A378ZVA0</accession>
<evidence type="ECO:0000313" key="2">
    <source>
        <dbReference type="Proteomes" id="UP000255000"/>
    </source>
</evidence>
<dbReference type="RefSeq" id="WP_115336451.1">
    <property type="nucleotide sequence ID" value="NZ_UGSK01000001.1"/>
</dbReference>
<gene>
    <name evidence="1" type="ORF">NCTC13350_02091</name>
</gene>
<organism evidence="1 2">
    <name type="scientific">Pannonibacter phragmitetus</name>
    <dbReference type="NCBI Taxonomy" id="121719"/>
    <lineage>
        <taxon>Bacteria</taxon>
        <taxon>Pseudomonadati</taxon>
        <taxon>Pseudomonadota</taxon>
        <taxon>Alphaproteobacteria</taxon>
        <taxon>Hyphomicrobiales</taxon>
        <taxon>Stappiaceae</taxon>
        <taxon>Pannonibacter</taxon>
    </lineage>
</organism>